<gene>
    <name evidence="2" type="ORF">H8S20_17705</name>
</gene>
<organism evidence="2 3">
    <name type="scientific">Clostridium hominis</name>
    <dbReference type="NCBI Taxonomy" id="2763036"/>
    <lineage>
        <taxon>Bacteria</taxon>
        <taxon>Bacillati</taxon>
        <taxon>Bacillota</taxon>
        <taxon>Clostridia</taxon>
        <taxon>Eubacteriales</taxon>
        <taxon>Clostridiaceae</taxon>
        <taxon>Clostridium</taxon>
    </lineage>
</organism>
<dbReference type="Proteomes" id="UP000596929">
    <property type="component" value="Unassembled WGS sequence"/>
</dbReference>
<name>A0ABR7DGY5_9CLOT</name>
<reference evidence="2 3" key="1">
    <citation type="submission" date="2020-08" db="EMBL/GenBank/DDBJ databases">
        <title>Genome public.</title>
        <authorList>
            <person name="Liu C."/>
            <person name="Sun Q."/>
        </authorList>
    </citation>
    <scope>NUCLEOTIDE SEQUENCE [LARGE SCALE GENOMIC DNA]</scope>
    <source>
        <strain evidence="2 3">NSJ-6</strain>
    </source>
</reference>
<comment type="caution">
    <text evidence="2">The sequence shown here is derived from an EMBL/GenBank/DDBJ whole genome shotgun (WGS) entry which is preliminary data.</text>
</comment>
<protein>
    <submittedName>
        <fullName evidence="2">DUF4358 domain-containing protein</fullName>
    </submittedName>
</protein>
<sequence>MIHEHKKTNLNNRKKYRKYYLIEIAILIVLFIGLYPVLNVKTASIAAIKSDLEENINLDFVNVGDKKTLKNLYYINSNDIEDFISYSPKSNMDVEEILFLKVKEDTDISEIKSKINKRLQKQGESFKNYRPEKYNIIENAVLEEEGQYLIFIVSENVSSIHKIIKDNFK</sequence>
<dbReference type="Pfam" id="PF14270">
    <property type="entry name" value="DUF4358"/>
    <property type="match status" value="1"/>
</dbReference>
<dbReference type="EMBL" id="JACOOO010000042">
    <property type="protein sequence ID" value="MBC5630691.1"/>
    <property type="molecule type" value="Genomic_DNA"/>
</dbReference>
<keyword evidence="1" id="KW-0812">Transmembrane</keyword>
<evidence type="ECO:0000256" key="1">
    <source>
        <dbReference type="SAM" id="Phobius"/>
    </source>
</evidence>
<evidence type="ECO:0000313" key="3">
    <source>
        <dbReference type="Proteomes" id="UP000596929"/>
    </source>
</evidence>
<keyword evidence="3" id="KW-1185">Reference proteome</keyword>
<dbReference type="RefSeq" id="WP_186860946.1">
    <property type="nucleotide sequence ID" value="NZ_JACOOO010000042.1"/>
</dbReference>
<accession>A0ABR7DGY5</accession>
<dbReference type="InterPro" id="IPR025648">
    <property type="entry name" value="DUF4358"/>
</dbReference>
<feature type="transmembrane region" description="Helical" evidence="1">
    <location>
        <begin position="20"/>
        <end position="38"/>
    </location>
</feature>
<keyword evidence="1" id="KW-0472">Membrane</keyword>
<proteinExistence type="predicted"/>
<evidence type="ECO:0000313" key="2">
    <source>
        <dbReference type="EMBL" id="MBC5630691.1"/>
    </source>
</evidence>
<keyword evidence="1" id="KW-1133">Transmembrane helix</keyword>